<dbReference type="RefSeq" id="WP_022274728.1">
    <property type="nucleotide sequence ID" value="NZ_JACRTJ010000005.1"/>
</dbReference>
<feature type="domain" description="N-acetyltransferase" evidence="1">
    <location>
        <begin position="31"/>
        <end position="192"/>
    </location>
</feature>
<keyword evidence="3" id="KW-1185">Reference proteome</keyword>
<evidence type="ECO:0000313" key="2">
    <source>
        <dbReference type="EMBL" id="MBC8598023.1"/>
    </source>
</evidence>
<proteinExistence type="predicted"/>
<dbReference type="PROSITE" id="PS51186">
    <property type="entry name" value="GNAT"/>
    <property type="match status" value="1"/>
</dbReference>
<dbReference type="Gene3D" id="3.40.630.30">
    <property type="match status" value="1"/>
</dbReference>
<organism evidence="2 3">
    <name type="scientific">Enterocloster hominis</name>
    <name type="common">ex Liu et al. 2021</name>
    <dbReference type="NCBI Taxonomy" id="2763663"/>
    <lineage>
        <taxon>Bacteria</taxon>
        <taxon>Bacillati</taxon>
        <taxon>Bacillota</taxon>
        <taxon>Clostridia</taxon>
        <taxon>Lachnospirales</taxon>
        <taxon>Lachnospiraceae</taxon>
        <taxon>Enterocloster</taxon>
    </lineage>
</organism>
<sequence length="199" mass="22903">MLDKSIPYKDLIMKWDGNRQCLLPVCVPPGYRLRTWREGDQKNWARIQKEAGEFGDMTLEQTEAWFLQEYGDRKEELSFRCLFAESMDKEADGVCMAWTEAGTDGSLIPSLHWLAVRDAKKGQGIGTALVREALRVFAGRGEVPVFLHTQPWSYEAVGLYLKAGFFLCRSETFGTHKNQFQEGIRILEQYLEVDPRLCR</sequence>
<dbReference type="CDD" id="cd04301">
    <property type="entry name" value="NAT_SF"/>
    <property type="match status" value="1"/>
</dbReference>
<protein>
    <submittedName>
        <fullName evidence="2">GNAT family N-acetyltransferase</fullName>
    </submittedName>
</protein>
<dbReference type="Proteomes" id="UP000647491">
    <property type="component" value="Unassembled WGS sequence"/>
</dbReference>
<name>A0ABR7NPI0_9FIRM</name>
<evidence type="ECO:0000313" key="3">
    <source>
        <dbReference type="Proteomes" id="UP000647491"/>
    </source>
</evidence>
<reference evidence="2 3" key="1">
    <citation type="submission" date="2020-08" db="EMBL/GenBank/DDBJ databases">
        <title>Genome public.</title>
        <authorList>
            <person name="Liu C."/>
            <person name="Sun Q."/>
        </authorList>
    </citation>
    <scope>NUCLEOTIDE SEQUENCE [LARGE SCALE GENOMIC DNA]</scope>
    <source>
        <strain evidence="2 3">BX10</strain>
    </source>
</reference>
<dbReference type="SUPFAM" id="SSF55729">
    <property type="entry name" value="Acyl-CoA N-acyltransferases (Nat)"/>
    <property type="match status" value="1"/>
</dbReference>
<evidence type="ECO:0000259" key="1">
    <source>
        <dbReference type="PROSITE" id="PS51186"/>
    </source>
</evidence>
<dbReference type="InterPro" id="IPR000182">
    <property type="entry name" value="GNAT_dom"/>
</dbReference>
<comment type="caution">
    <text evidence="2">The sequence shown here is derived from an EMBL/GenBank/DDBJ whole genome shotgun (WGS) entry which is preliminary data.</text>
</comment>
<dbReference type="InterPro" id="IPR016181">
    <property type="entry name" value="Acyl_CoA_acyltransferase"/>
</dbReference>
<gene>
    <name evidence="2" type="ORF">H8708_02065</name>
</gene>
<dbReference type="Pfam" id="PF00583">
    <property type="entry name" value="Acetyltransf_1"/>
    <property type="match status" value="1"/>
</dbReference>
<accession>A0ABR7NPI0</accession>
<dbReference type="EMBL" id="JACRTJ010000005">
    <property type="protein sequence ID" value="MBC8598023.1"/>
    <property type="molecule type" value="Genomic_DNA"/>
</dbReference>